<dbReference type="InterPro" id="IPR000653">
    <property type="entry name" value="DegT/StrS_aminotransferase"/>
</dbReference>
<dbReference type="InterPro" id="IPR015422">
    <property type="entry name" value="PyrdxlP-dep_Trfase_small"/>
</dbReference>
<dbReference type="NCBIfam" id="TIGR03588">
    <property type="entry name" value="PseC"/>
    <property type="match status" value="1"/>
</dbReference>
<dbReference type="PANTHER" id="PTHR30244:SF34">
    <property type="entry name" value="DTDP-4-AMINO-4,6-DIDEOXYGALACTOSE TRANSAMINASE"/>
    <property type="match status" value="1"/>
</dbReference>
<evidence type="ECO:0000256" key="2">
    <source>
        <dbReference type="PIRSR" id="PIRSR000390-1"/>
    </source>
</evidence>
<keyword evidence="6" id="KW-1185">Reference proteome</keyword>
<proteinExistence type="inferred from homology"/>
<evidence type="ECO:0000256" key="1">
    <source>
        <dbReference type="ARBA" id="ARBA00037999"/>
    </source>
</evidence>
<dbReference type="CDD" id="cd00616">
    <property type="entry name" value="AHBA_syn"/>
    <property type="match status" value="1"/>
</dbReference>
<name>A0A2P7RNG1_9HYPH</name>
<dbReference type="AlphaFoldDB" id="A0A2P7RNG1"/>
<dbReference type="InterPro" id="IPR020026">
    <property type="entry name" value="PseC"/>
</dbReference>
<dbReference type="GO" id="GO:0008483">
    <property type="term" value="F:transaminase activity"/>
    <property type="evidence" value="ECO:0007669"/>
    <property type="project" value="TreeGrafter"/>
</dbReference>
<keyword evidence="3 4" id="KW-0663">Pyridoxal phosphate</keyword>
<protein>
    <submittedName>
        <fullName evidence="5">UDP-4-amino-4, 6-dideoxy-N-acetyl-beta-L-altrosamine transaminase</fullName>
    </submittedName>
</protein>
<dbReference type="GO" id="GO:0030170">
    <property type="term" value="F:pyridoxal phosphate binding"/>
    <property type="evidence" value="ECO:0007669"/>
    <property type="project" value="TreeGrafter"/>
</dbReference>
<dbReference type="OrthoDB" id="9768668at2"/>
<evidence type="ECO:0000256" key="4">
    <source>
        <dbReference type="RuleBase" id="RU004508"/>
    </source>
</evidence>
<dbReference type="GO" id="GO:0000271">
    <property type="term" value="P:polysaccharide biosynthetic process"/>
    <property type="evidence" value="ECO:0007669"/>
    <property type="project" value="TreeGrafter"/>
</dbReference>
<sequence>MIPYGRQSISEDDIKAVVDVLRGDYLTTGPAVGAFEAALAESVGARHAIACSNGTAALHLASLAIGLEPGDQVIVPSISFVATANGPRLVGAEIVFADVDPDSALLTPAALEDAISRADPQRLKAVFVVHMGGNPAPMAEISAIARARGLKVIEDACHALGTEAEDGRPWRVGDCAFSDCAVFSFHPVKTITTGEGGAITTNDDGLARRMRLERNHGLEREREGFGNEALAFDTDGATNPWYYELTRLGLNYRLTDFQAALGTTQLSRLPDFLRRRRALTARYREAFARLNDDSLSLVPAPASSDPALHLMVALVDFDRLGISRAKFMNRLRDKGVGTQVHYIPIHRQPYYVKASPTPELPGADRYYARCLSLPLYPDMTEADVDKVVEAVRAVAQG</sequence>
<reference evidence="5 6" key="1">
    <citation type="submission" date="2018-03" db="EMBL/GenBank/DDBJ databases">
        <title>The draft genome of Mesorhizobium sp. 6GN-30.</title>
        <authorList>
            <person name="Liu L."/>
            <person name="Li L."/>
            <person name="Wang T."/>
            <person name="Zhang X."/>
            <person name="Liang L."/>
        </authorList>
    </citation>
    <scope>NUCLEOTIDE SEQUENCE [LARGE SCALE GENOMIC DNA]</scope>
    <source>
        <strain evidence="5 6">6GN30</strain>
    </source>
</reference>
<dbReference type="Proteomes" id="UP000241229">
    <property type="component" value="Unassembled WGS sequence"/>
</dbReference>
<dbReference type="RefSeq" id="WP_106775339.1">
    <property type="nucleotide sequence ID" value="NZ_PXYK01000040.1"/>
</dbReference>
<feature type="modified residue" description="N6-(pyridoxal phosphate)lysine" evidence="3">
    <location>
        <position position="189"/>
    </location>
</feature>
<organism evidence="5 6">
    <name type="scientific">Kumtagia ephedrae</name>
    <dbReference type="NCBI Taxonomy" id="2116701"/>
    <lineage>
        <taxon>Bacteria</taxon>
        <taxon>Pseudomonadati</taxon>
        <taxon>Pseudomonadota</taxon>
        <taxon>Alphaproteobacteria</taxon>
        <taxon>Hyphomicrobiales</taxon>
        <taxon>Phyllobacteriaceae</taxon>
        <taxon>Kumtagia</taxon>
    </lineage>
</organism>
<comment type="caution">
    <text evidence="5">The sequence shown here is derived from an EMBL/GenBank/DDBJ whole genome shotgun (WGS) entry which is preliminary data.</text>
</comment>
<comment type="similarity">
    <text evidence="1 4">Belongs to the DegT/DnrJ/EryC1 family.</text>
</comment>
<dbReference type="Pfam" id="PF01041">
    <property type="entry name" value="DegT_DnrJ_EryC1"/>
    <property type="match status" value="1"/>
</dbReference>
<gene>
    <name evidence="5" type="primary">pseC</name>
    <name evidence="5" type="ORF">C7I84_27145</name>
</gene>
<feature type="active site" description="Proton acceptor" evidence="2">
    <location>
        <position position="189"/>
    </location>
</feature>
<dbReference type="PANTHER" id="PTHR30244">
    <property type="entry name" value="TRANSAMINASE"/>
    <property type="match status" value="1"/>
</dbReference>
<evidence type="ECO:0000256" key="3">
    <source>
        <dbReference type="PIRSR" id="PIRSR000390-2"/>
    </source>
</evidence>
<dbReference type="SUPFAM" id="SSF53383">
    <property type="entry name" value="PLP-dependent transferases"/>
    <property type="match status" value="1"/>
</dbReference>
<dbReference type="EMBL" id="PXYK01000040">
    <property type="protein sequence ID" value="PSJ51753.1"/>
    <property type="molecule type" value="Genomic_DNA"/>
</dbReference>
<evidence type="ECO:0000313" key="5">
    <source>
        <dbReference type="EMBL" id="PSJ51753.1"/>
    </source>
</evidence>
<dbReference type="Gene3D" id="3.90.1150.10">
    <property type="entry name" value="Aspartate Aminotransferase, domain 1"/>
    <property type="match status" value="1"/>
</dbReference>
<dbReference type="PIRSF" id="PIRSF000390">
    <property type="entry name" value="PLP_StrS"/>
    <property type="match status" value="1"/>
</dbReference>
<dbReference type="InterPro" id="IPR015424">
    <property type="entry name" value="PyrdxlP-dep_Trfase"/>
</dbReference>
<accession>A0A2P7RNG1</accession>
<dbReference type="InterPro" id="IPR015421">
    <property type="entry name" value="PyrdxlP-dep_Trfase_major"/>
</dbReference>
<evidence type="ECO:0000313" key="6">
    <source>
        <dbReference type="Proteomes" id="UP000241229"/>
    </source>
</evidence>
<dbReference type="Gene3D" id="3.40.640.10">
    <property type="entry name" value="Type I PLP-dependent aspartate aminotransferase-like (Major domain)"/>
    <property type="match status" value="1"/>
</dbReference>